<dbReference type="Pfam" id="PF01925">
    <property type="entry name" value="TauE"/>
    <property type="match status" value="1"/>
</dbReference>
<evidence type="ECO:0000256" key="5">
    <source>
        <dbReference type="ARBA" id="ARBA00023136"/>
    </source>
</evidence>
<dbReference type="InterPro" id="IPR002781">
    <property type="entry name" value="TM_pro_TauE-like"/>
</dbReference>
<feature type="transmembrane region" description="Helical" evidence="6">
    <location>
        <begin position="100"/>
        <end position="118"/>
    </location>
</feature>
<accession>A0ABS7ZRP5</accession>
<keyword evidence="4 6" id="KW-1133">Transmembrane helix</keyword>
<feature type="transmembrane region" description="Helical" evidence="6">
    <location>
        <begin position="138"/>
        <end position="167"/>
    </location>
</feature>
<feature type="transmembrane region" description="Helical" evidence="6">
    <location>
        <begin position="36"/>
        <end position="61"/>
    </location>
</feature>
<comment type="caution">
    <text evidence="7">The sequence shown here is derived from an EMBL/GenBank/DDBJ whole genome shotgun (WGS) entry which is preliminary data.</text>
</comment>
<evidence type="ECO:0000256" key="4">
    <source>
        <dbReference type="ARBA" id="ARBA00022989"/>
    </source>
</evidence>
<comment type="subcellular location">
    <subcellularLocation>
        <location evidence="6">Cell membrane</location>
        <topology evidence="6">Multi-pass membrane protein</topology>
    </subcellularLocation>
    <subcellularLocation>
        <location evidence="1">Membrane</location>
        <topology evidence="1">Multi-pass membrane protein</topology>
    </subcellularLocation>
</comment>
<comment type="similarity">
    <text evidence="2 6">Belongs to the 4-toluene sulfonate uptake permease (TSUP) (TC 2.A.102) family.</text>
</comment>
<evidence type="ECO:0000313" key="7">
    <source>
        <dbReference type="EMBL" id="MCA6064447.1"/>
    </source>
</evidence>
<evidence type="ECO:0000313" key="8">
    <source>
        <dbReference type="Proteomes" id="UP000714380"/>
    </source>
</evidence>
<evidence type="ECO:0000256" key="3">
    <source>
        <dbReference type="ARBA" id="ARBA00022692"/>
    </source>
</evidence>
<sequence length="254" mass="26863">MDYTEQLILFLIAVVANWFSALAGGGAGLIQLPVLIFMGLPFPLALATHKIATVALGLGATMRHLREKHLERWLLSLIVLAGVPGVITGALFILDVDARKAEVALGLLTLGLSLYSWFKPQLGLVNTARNRSTQGIMVGALVLLLIGFANGALSAGSGLFVTLWLVYWFGLDYKTAVAQTLVAVGLGWNGAGALTMGTVAEVQWDWIPALIAGSLIGGYLGANTSVQSGNLTIKRLYEVITLIVGLKLLWGPGL</sequence>
<evidence type="ECO:0000256" key="2">
    <source>
        <dbReference type="ARBA" id="ARBA00009142"/>
    </source>
</evidence>
<dbReference type="RefSeq" id="WP_225675434.1">
    <property type="nucleotide sequence ID" value="NZ_JAEDAH010000078.1"/>
</dbReference>
<keyword evidence="6" id="KW-1003">Cell membrane</keyword>
<name>A0ABS7ZRP5_9GAMM</name>
<keyword evidence="3 6" id="KW-0812">Transmembrane</keyword>
<organism evidence="7 8">
    <name type="scientific">Thalassolituus marinus</name>
    <dbReference type="NCBI Taxonomy" id="671053"/>
    <lineage>
        <taxon>Bacteria</taxon>
        <taxon>Pseudomonadati</taxon>
        <taxon>Pseudomonadota</taxon>
        <taxon>Gammaproteobacteria</taxon>
        <taxon>Oceanospirillales</taxon>
        <taxon>Oceanospirillaceae</taxon>
        <taxon>Thalassolituus</taxon>
    </lineage>
</organism>
<evidence type="ECO:0000256" key="1">
    <source>
        <dbReference type="ARBA" id="ARBA00004141"/>
    </source>
</evidence>
<protein>
    <recommendedName>
        <fullName evidence="6">Probable membrane transporter protein</fullName>
    </recommendedName>
</protein>
<keyword evidence="8" id="KW-1185">Reference proteome</keyword>
<feature type="transmembrane region" description="Helical" evidence="6">
    <location>
        <begin position="7"/>
        <end position="30"/>
    </location>
</feature>
<dbReference type="EMBL" id="JAEDAH010000078">
    <property type="protein sequence ID" value="MCA6064447.1"/>
    <property type="molecule type" value="Genomic_DNA"/>
</dbReference>
<dbReference type="InterPro" id="IPR051598">
    <property type="entry name" value="TSUP/Inactive_protease-like"/>
</dbReference>
<dbReference type="PANTHER" id="PTHR43701:SF5">
    <property type="entry name" value="MEMBRANE TRANSPORTER PROTEIN-RELATED"/>
    <property type="match status" value="1"/>
</dbReference>
<dbReference type="PANTHER" id="PTHR43701">
    <property type="entry name" value="MEMBRANE TRANSPORTER PROTEIN MJ0441-RELATED"/>
    <property type="match status" value="1"/>
</dbReference>
<keyword evidence="5 6" id="KW-0472">Membrane</keyword>
<feature type="transmembrane region" description="Helical" evidence="6">
    <location>
        <begin position="73"/>
        <end position="94"/>
    </location>
</feature>
<dbReference type="Proteomes" id="UP000714380">
    <property type="component" value="Unassembled WGS sequence"/>
</dbReference>
<evidence type="ECO:0000256" key="6">
    <source>
        <dbReference type="RuleBase" id="RU363041"/>
    </source>
</evidence>
<gene>
    <name evidence="7" type="ORF">I9W95_12595</name>
</gene>
<proteinExistence type="inferred from homology"/>
<reference evidence="7 8" key="1">
    <citation type="submission" date="2020-12" db="EMBL/GenBank/DDBJ databases">
        <title>Novel Thalassolituus-related marine hydrocarbonoclastic bacteria mediated algae-derived hydrocarbons mineralization in twilight zone of the northern South China Sea.</title>
        <authorList>
            <person name="Dong C."/>
        </authorList>
    </citation>
    <scope>NUCLEOTIDE SEQUENCE [LARGE SCALE GENOMIC DNA]</scope>
    <source>
        <strain evidence="7 8">IMCC1826</strain>
    </source>
</reference>